<dbReference type="GO" id="GO:0005886">
    <property type="term" value="C:plasma membrane"/>
    <property type="evidence" value="ECO:0007669"/>
    <property type="project" value="UniProtKB-SubCell"/>
</dbReference>
<accession>A0A8B3T910</accession>
<keyword evidence="4 7" id="KW-0812">Transmembrane</keyword>
<dbReference type="GO" id="GO:0022857">
    <property type="term" value="F:transmembrane transporter activity"/>
    <property type="evidence" value="ECO:0007669"/>
    <property type="project" value="InterPro"/>
</dbReference>
<evidence type="ECO:0000256" key="4">
    <source>
        <dbReference type="ARBA" id="ARBA00022692"/>
    </source>
</evidence>
<evidence type="ECO:0000256" key="7">
    <source>
        <dbReference type="SAM" id="Phobius"/>
    </source>
</evidence>
<feature type="transmembrane region" description="Helical" evidence="7">
    <location>
        <begin position="133"/>
        <end position="152"/>
    </location>
</feature>
<dbReference type="InterPro" id="IPR001851">
    <property type="entry name" value="ABC_transp_permease"/>
</dbReference>
<evidence type="ECO:0000256" key="6">
    <source>
        <dbReference type="ARBA" id="ARBA00023136"/>
    </source>
</evidence>
<reference evidence="8 9" key="1">
    <citation type="submission" date="2018-11" db="EMBL/GenBank/DDBJ databases">
        <title>Sequencing Av. paragallinarum serogroups.</title>
        <authorList>
            <person name="Hellmuth J.E."/>
            <person name="Boucher C.E."/>
            <person name="Cason E.D."/>
        </authorList>
    </citation>
    <scope>NUCLEOTIDE SEQUENCE [LARGE SCALE GENOMIC DNA]</scope>
    <source>
        <strain evidence="8 9">SA-3</strain>
    </source>
</reference>
<dbReference type="RefSeq" id="WP_130238414.1">
    <property type="nucleotide sequence ID" value="NZ_RQXS01000002.1"/>
</dbReference>
<protein>
    <submittedName>
        <fullName evidence="8">ABC transporter permease</fullName>
    </submittedName>
</protein>
<feature type="transmembrane region" description="Helical" evidence="7">
    <location>
        <begin position="50"/>
        <end position="71"/>
    </location>
</feature>
<feature type="transmembrane region" description="Helical" evidence="7">
    <location>
        <begin position="101"/>
        <end position="121"/>
    </location>
</feature>
<dbReference type="PANTHER" id="PTHR32196:SF63">
    <property type="entry name" value="INNER MEMBRANE ABC TRANSPORTER PERMEASE PROTEIN YJFF"/>
    <property type="match status" value="1"/>
</dbReference>
<evidence type="ECO:0000256" key="3">
    <source>
        <dbReference type="ARBA" id="ARBA00022475"/>
    </source>
</evidence>
<evidence type="ECO:0000313" key="8">
    <source>
        <dbReference type="EMBL" id="RZN61320.1"/>
    </source>
</evidence>
<comment type="caution">
    <text evidence="8">The sequence shown here is derived from an EMBL/GenBank/DDBJ whole genome shotgun (WGS) entry which is preliminary data.</text>
</comment>
<evidence type="ECO:0000256" key="1">
    <source>
        <dbReference type="ARBA" id="ARBA00004429"/>
    </source>
</evidence>
<comment type="subcellular location">
    <subcellularLocation>
        <location evidence="1">Cell inner membrane</location>
        <topology evidence="1">Multi-pass membrane protein</topology>
    </subcellularLocation>
</comment>
<feature type="transmembrane region" description="Helical" evidence="7">
    <location>
        <begin position="223"/>
        <end position="243"/>
    </location>
</feature>
<dbReference type="AlphaFoldDB" id="A0A8B3T910"/>
<evidence type="ECO:0000256" key="2">
    <source>
        <dbReference type="ARBA" id="ARBA00007942"/>
    </source>
</evidence>
<organism evidence="8 9">
    <name type="scientific">Avibacterium paragallinarum</name>
    <name type="common">Haemophilus gallinarum</name>
    <dbReference type="NCBI Taxonomy" id="728"/>
    <lineage>
        <taxon>Bacteria</taxon>
        <taxon>Pseudomonadati</taxon>
        <taxon>Pseudomonadota</taxon>
        <taxon>Gammaproteobacteria</taxon>
        <taxon>Pasteurellales</taxon>
        <taxon>Pasteurellaceae</taxon>
        <taxon>Avibacterium</taxon>
    </lineage>
</organism>
<keyword evidence="3" id="KW-1003">Cell membrane</keyword>
<comment type="similarity">
    <text evidence="2">Belongs to the binding-protein-dependent transport system permease family. AraH/RbsC subfamily.</text>
</comment>
<dbReference type="EMBL" id="RQXS01000002">
    <property type="protein sequence ID" value="RZN61320.1"/>
    <property type="molecule type" value="Genomic_DNA"/>
</dbReference>
<evidence type="ECO:0000256" key="5">
    <source>
        <dbReference type="ARBA" id="ARBA00022989"/>
    </source>
</evidence>
<keyword evidence="5 7" id="KW-1133">Transmembrane helix</keyword>
<feature type="transmembrane region" description="Helical" evidence="7">
    <location>
        <begin position="78"/>
        <end position="95"/>
    </location>
</feature>
<sequence length="330" mass="33893">MSNATLKKMINAYGMVFILIGLFLALSVSIDGFFSALSVSIDGFFSARTVWSIIEQVSMFGIIAIGVTFAIITTGIDLSSGSLVALTAVVSASIVTGGDSVSAAILAFAISLALGALLGAINGTLTAVGAIPPFIATLGMMIIARGAAQLYSDGRPIDASSEAFTWIADVDIFGLPRLVILYILIVIGSHILLSRSTFGRHVYAVGGNLNAAKICGINTTKTLILVYTLAGALSGLAGALLAARTYAGNPSYGLAWELDAIAAAVIGGVSLSGGFGSIPMCVIGALIIGTTNKGLNMLGVDPYWQQIVKGLIIVVAVLLDTLKRRKKSSS</sequence>
<feature type="transmembrane region" description="Helical" evidence="7">
    <location>
        <begin position="172"/>
        <end position="193"/>
    </location>
</feature>
<dbReference type="Pfam" id="PF02653">
    <property type="entry name" value="BPD_transp_2"/>
    <property type="match status" value="1"/>
</dbReference>
<feature type="transmembrane region" description="Helical" evidence="7">
    <location>
        <begin position="12"/>
        <end position="30"/>
    </location>
</feature>
<evidence type="ECO:0000313" key="9">
    <source>
        <dbReference type="Proteomes" id="UP000294229"/>
    </source>
</evidence>
<proteinExistence type="inferred from homology"/>
<gene>
    <name evidence="8" type="ORF">EIG79_00840</name>
</gene>
<name>A0A8B3T910_AVIPA</name>
<keyword evidence="6 7" id="KW-0472">Membrane</keyword>
<dbReference type="Proteomes" id="UP000294229">
    <property type="component" value="Unassembled WGS sequence"/>
</dbReference>
<dbReference type="CDD" id="cd06579">
    <property type="entry name" value="TM_PBP1_transp_AraH_like"/>
    <property type="match status" value="1"/>
</dbReference>
<dbReference type="PANTHER" id="PTHR32196">
    <property type="entry name" value="ABC TRANSPORTER PERMEASE PROTEIN YPHD-RELATED-RELATED"/>
    <property type="match status" value="1"/>
</dbReference>